<comment type="caution">
    <text evidence="2">The sequence shown here is derived from an EMBL/GenBank/DDBJ whole genome shotgun (WGS) entry which is preliminary data.</text>
</comment>
<dbReference type="EMBL" id="JAPDMQ010000169">
    <property type="protein sequence ID" value="KAK0532061.1"/>
    <property type="molecule type" value="Genomic_DNA"/>
</dbReference>
<feature type="region of interest" description="Disordered" evidence="1">
    <location>
        <begin position="612"/>
        <end position="659"/>
    </location>
</feature>
<organism evidence="2 3">
    <name type="scientific">Tilletia horrida</name>
    <dbReference type="NCBI Taxonomy" id="155126"/>
    <lineage>
        <taxon>Eukaryota</taxon>
        <taxon>Fungi</taxon>
        <taxon>Dikarya</taxon>
        <taxon>Basidiomycota</taxon>
        <taxon>Ustilaginomycotina</taxon>
        <taxon>Exobasidiomycetes</taxon>
        <taxon>Tilletiales</taxon>
        <taxon>Tilletiaceae</taxon>
        <taxon>Tilletia</taxon>
    </lineage>
</organism>
<feature type="compositionally biased region" description="Acidic residues" evidence="1">
    <location>
        <begin position="578"/>
        <end position="600"/>
    </location>
</feature>
<reference evidence="2" key="1">
    <citation type="journal article" date="2023" name="PhytoFront">
        <title>Draft Genome Resources of Seven Strains of Tilletia horrida, Causal Agent of Kernel Smut of Rice.</title>
        <authorList>
            <person name="Khanal S."/>
            <person name="Antony Babu S."/>
            <person name="Zhou X.G."/>
        </authorList>
    </citation>
    <scope>NUCLEOTIDE SEQUENCE</scope>
    <source>
        <strain evidence="2">TX3</strain>
    </source>
</reference>
<protein>
    <submittedName>
        <fullName evidence="2">Uncharacterized protein</fullName>
    </submittedName>
</protein>
<feature type="region of interest" description="Disordered" evidence="1">
    <location>
        <begin position="757"/>
        <end position="853"/>
    </location>
</feature>
<name>A0AAN6GBH8_9BASI</name>
<evidence type="ECO:0000313" key="3">
    <source>
        <dbReference type="Proteomes" id="UP001176521"/>
    </source>
</evidence>
<dbReference type="Proteomes" id="UP001176521">
    <property type="component" value="Unassembled WGS sequence"/>
</dbReference>
<feature type="region of interest" description="Disordered" evidence="1">
    <location>
        <begin position="295"/>
        <end position="319"/>
    </location>
</feature>
<feature type="compositionally biased region" description="Low complexity" evidence="1">
    <location>
        <begin position="778"/>
        <end position="793"/>
    </location>
</feature>
<feature type="region of interest" description="Disordered" evidence="1">
    <location>
        <begin position="865"/>
        <end position="889"/>
    </location>
</feature>
<sequence length="889" mass="94184">MASARRMRPRTNAAPRSAMPIPLTGPSSGSSHAHAHFHGGGGSGSGASGSRATSTTASRQASDQLSKHKLVDPVVEAFLRDNPSSVSRLELRAFHCAEENAPPHRAYWAHEQFSMPPRGLELRVKMYSGRTRALNAVKNLADAAGSSASAAPGEAGRGASSSSPALASSSSSSATLVGEAFRPTLPEITHGLVQIALAFSMTRDRRRGQRNRWTLTQRLREMGIARLLDLLGLTRKAVVEIVKRDVWAEDAGWTTLLKFALSHRSASHFLGPAGIAGAGGLNAWTTLYLDPSKRPEAGGVSKSGLKKKNNNAARTASASPEDLVAYEVSDSDEDGVLRVKTVPRRSPEKVIKEGPPPDEIMLGLKTDARNRELDELLRAQAAFDAELERAQTENLDLEFYIFEAAKLEEAFAMPPSLRVKRAQSGNGGKAKDAEVIIIEDSDEDRQRRGVNFDRAGAESEDEGVKIAGRRKTKSASMRGRARQCTPGPSTLHGQGGGGQRRGKGRGRRLSVSVDGIEYYEDEHGYVAPLSTRRAPLAMSGHPSGSTDAVMSILNGFGGSQNQFEQINIADLMSPAASDAEEDGNEVDEIDDYGDDDDEELPDVMQPLRELNPQAGALGAQQQERRRRRSGGSQGDVSGDKLHDAKRHKGGGSGGSMLTVTTTTRDGAVRSQTFYGDTLNIGGTLRMGQGAHPHPPIAGSIGGSGQASGRPRRANAGVAPAAVRADYVTAAPAPAPHAPHGRHKHDGARITKSPYFEQNSGAGARTARAQSPQQAKRGAAPAASASISDSTSKAVPTTAATASVQRPSSPHKNKKTAEPVIVPGSEDEDEEDEQDDSDEKGNDTEADLELNPEQIAAQAMEFALAERRASKRASGVQYGSGGSSSSAGRR</sequence>
<feature type="region of interest" description="Disordered" evidence="1">
    <location>
        <begin position="1"/>
        <end position="66"/>
    </location>
</feature>
<feature type="region of interest" description="Disordered" evidence="1">
    <location>
        <begin position="575"/>
        <end position="600"/>
    </location>
</feature>
<dbReference type="AlphaFoldDB" id="A0AAN6GBH8"/>
<feature type="region of interest" description="Disordered" evidence="1">
    <location>
        <begin position="146"/>
        <end position="168"/>
    </location>
</feature>
<evidence type="ECO:0000313" key="2">
    <source>
        <dbReference type="EMBL" id="KAK0532061.1"/>
    </source>
</evidence>
<evidence type="ECO:0000256" key="1">
    <source>
        <dbReference type="SAM" id="MobiDB-lite"/>
    </source>
</evidence>
<proteinExistence type="predicted"/>
<feature type="compositionally biased region" description="Polar residues" evidence="1">
    <location>
        <begin position="797"/>
        <end position="807"/>
    </location>
</feature>
<feature type="compositionally biased region" description="Low complexity" evidence="1">
    <location>
        <begin position="48"/>
        <end position="58"/>
    </location>
</feature>
<accession>A0AAN6GBH8</accession>
<feature type="compositionally biased region" description="Acidic residues" evidence="1">
    <location>
        <begin position="824"/>
        <end position="849"/>
    </location>
</feature>
<gene>
    <name evidence="2" type="ORF">OC842_003421</name>
</gene>
<feature type="region of interest" description="Disordered" evidence="1">
    <location>
        <begin position="689"/>
        <end position="716"/>
    </location>
</feature>
<feature type="region of interest" description="Disordered" evidence="1">
    <location>
        <begin position="459"/>
        <end position="508"/>
    </location>
</feature>
<feature type="compositionally biased region" description="Gly residues" evidence="1">
    <location>
        <begin position="38"/>
        <end position="47"/>
    </location>
</feature>
<keyword evidence="3" id="KW-1185">Reference proteome</keyword>